<gene>
    <name evidence="2" type="ORF">PHY01_19920</name>
</gene>
<keyword evidence="3" id="KW-1185">Reference proteome</keyword>
<accession>A0A4Y3WPF3</accession>
<evidence type="ECO:0000313" key="2">
    <source>
        <dbReference type="EMBL" id="GEC19709.1"/>
    </source>
</evidence>
<name>A0A4Y3WPF3_9PSEU</name>
<dbReference type="EMBL" id="BJNG01000016">
    <property type="protein sequence ID" value="GEC19709.1"/>
    <property type="molecule type" value="Genomic_DNA"/>
</dbReference>
<proteinExistence type="predicted"/>
<dbReference type="RefSeq" id="WP_170183739.1">
    <property type="nucleotide sequence ID" value="NZ_BAAARZ010000012.1"/>
</dbReference>
<comment type="caution">
    <text evidence="2">The sequence shown here is derived from an EMBL/GenBank/DDBJ whole genome shotgun (WGS) entry which is preliminary data.</text>
</comment>
<organism evidence="2 3">
    <name type="scientific">Pseudonocardia hydrocarbonoxydans</name>
    <dbReference type="NCBI Taxonomy" id="76726"/>
    <lineage>
        <taxon>Bacteria</taxon>
        <taxon>Bacillati</taxon>
        <taxon>Actinomycetota</taxon>
        <taxon>Actinomycetes</taxon>
        <taxon>Pseudonocardiales</taxon>
        <taxon>Pseudonocardiaceae</taxon>
        <taxon>Pseudonocardia</taxon>
    </lineage>
</organism>
<protein>
    <submittedName>
        <fullName evidence="2">Uncharacterized protein</fullName>
    </submittedName>
</protein>
<reference evidence="2 3" key="1">
    <citation type="submission" date="2019-06" db="EMBL/GenBank/DDBJ databases">
        <title>Whole genome shotgun sequence of Pseudonocardia hydrocarbonoxydans NBRC 14498.</title>
        <authorList>
            <person name="Hosoyama A."/>
            <person name="Uohara A."/>
            <person name="Ohji S."/>
            <person name="Ichikawa N."/>
        </authorList>
    </citation>
    <scope>NUCLEOTIDE SEQUENCE [LARGE SCALE GENOMIC DNA]</scope>
    <source>
        <strain evidence="2 3">NBRC 14498</strain>
    </source>
</reference>
<dbReference type="AlphaFoldDB" id="A0A4Y3WPF3"/>
<evidence type="ECO:0000256" key="1">
    <source>
        <dbReference type="SAM" id="MobiDB-lite"/>
    </source>
</evidence>
<evidence type="ECO:0000313" key="3">
    <source>
        <dbReference type="Proteomes" id="UP000320338"/>
    </source>
</evidence>
<dbReference type="Proteomes" id="UP000320338">
    <property type="component" value="Unassembled WGS sequence"/>
</dbReference>
<feature type="region of interest" description="Disordered" evidence="1">
    <location>
        <begin position="1"/>
        <end position="26"/>
    </location>
</feature>
<sequence length="46" mass="5003">MSPTDGPAPAEPECPRTPDTDTPSPRRLLERFAEVVRDAHTAAVPF</sequence>